<dbReference type="PANTHER" id="PTHR12110:SF21">
    <property type="entry name" value="XYLOSE ISOMERASE-LIKE TIM BARREL DOMAIN-CONTAINING PROTEIN"/>
    <property type="match status" value="1"/>
</dbReference>
<name>A0A437MM08_9PROT</name>
<proteinExistence type="predicted"/>
<dbReference type="SUPFAM" id="SSF51658">
    <property type="entry name" value="Xylose isomerase-like"/>
    <property type="match status" value="1"/>
</dbReference>
<comment type="caution">
    <text evidence="2">The sequence shown here is derived from an EMBL/GenBank/DDBJ whole genome shotgun (WGS) entry which is preliminary data.</text>
</comment>
<dbReference type="PANTHER" id="PTHR12110">
    <property type="entry name" value="HYDROXYPYRUVATE ISOMERASE"/>
    <property type="match status" value="1"/>
</dbReference>
<keyword evidence="2" id="KW-0413">Isomerase</keyword>
<feature type="domain" description="Xylose isomerase-like TIM barrel" evidence="1">
    <location>
        <begin position="25"/>
        <end position="259"/>
    </location>
</feature>
<dbReference type="Gene3D" id="3.20.20.150">
    <property type="entry name" value="Divalent-metal-dependent TIM barrel enzymes"/>
    <property type="match status" value="1"/>
</dbReference>
<dbReference type="EMBL" id="SACL01000001">
    <property type="protein sequence ID" value="RVT98659.1"/>
    <property type="molecule type" value="Genomic_DNA"/>
</dbReference>
<dbReference type="GO" id="GO:0016853">
    <property type="term" value="F:isomerase activity"/>
    <property type="evidence" value="ECO:0007669"/>
    <property type="project" value="UniProtKB-KW"/>
</dbReference>
<dbReference type="Pfam" id="PF01261">
    <property type="entry name" value="AP_endonuc_2"/>
    <property type="match status" value="1"/>
</dbReference>
<evidence type="ECO:0000313" key="2">
    <source>
        <dbReference type="EMBL" id="RVT98659.1"/>
    </source>
</evidence>
<dbReference type="RefSeq" id="WP_127785131.1">
    <property type="nucleotide sequence ID" value="NZ_SACL01000001.1"/>
</dbReference>
<dbReference type="InterPro" id="IPR036237">
    <property type="entry name" value="Xyl_isomerase-like_sf"/>
</dbReference>
<dbReference type="OrthoDB" id="9801426at2"/>
<dbReference type="InterPro" id="IPR050312">
    <property type="entry name" value="IolE/XylAMocC-like"/>
</dbReference>
<protein>
    <submittedName>
        <fullName evidence="2">Sugar phosphate isomerase/epimerase</fullName>
    </submittedName>
</protein>
<dbReference type="InterPro" id="IPR013022">
    <property type="entry name" value="Xyl_isomerase-like_TIM-brl"/>
</dbReference>
<reference evidence="2 3" key="1">
    <citation type="submission" date="2019-01" db="EMBL/GenBank/DDBJ databases">
        <authorList>
            <person name="Chen W.-M."/>
        </authorList>
    </citation>
    <scope>NUCLEOTIDE SEQUENCE [LARGE SCALE GENOMIC DNA]</scope>
    <source>
        <strain evidence="2 3">CCP-6</strain>
    </source>
</reference>
<dbReference type="AlphaFoldDB" id="A0A437MM08"/>
<dbReference type="Proteomes" id="UP000282957">
    <property type="component" value="Unassembled WGS sequence"/>
</dbReference>
<gene>
    <name evidence="2" type="ORF">EOD42_00660</name>
</gene>
<evidence type="ECO:0000313" key="3">
    <source>
        <dbReference type="Proteomes" id="UP000282957"/>
    </source>
</evidence>
<sequence>MTAVRVSLSNLAWPAEDMVEALGLLRQGGATGVEVAPTRIAPWDELRPEALTAYRHTLQEHGLAPSSLQAIFFGAPEAQLLGDETGFEAMQRHLRKVGVASRALQAPVCVFGAPRNRNRHQLAPERAMELAVQRLGILASLAADEGLLLAMEPVPAAYNSDFLMTWEEVVQLVRAVDHHAVRLHLDTACVTLGGGSIADAIRQGAGLLAHFHAAQPQLTDFGAPLPAHAQAGAALKDIAYAGWVCIEMLQQPDWRQAIQGALSTVAAAYAR</sequence>
<evidence type="ECO:0000259" key="1">
    <source>
        <dbReference type="Pfam" id="PF01261"/>
    </source>
</evidence>
<accession>A0A437MM08</accession>
<keyword evidence="3" id="KW-1185">Reference proteome</keyword>
<organism evidence="2 3">
    <name type="scientific">Rhodovarius crocodyli</name>
    <dbReference type="NCBI Taxonomy" id="1979269"/>
    <lineage>
        <taxon>Bacteria</taxon>
        <taxon>Pseudomonadati</taxon>
        <taxon>Pseudomonadota</taxon>
        <taxon>Alphaproteobacteria</taxon>
        <taxon>Acetobacterales</taxon>
        <taxon>Roseomonadaceae</taxon>
        <taxon>Rhodovarius</taxon>
    </lineage>
</organism>